<keyword evidence="4" id="KW-1185">Reference proteome</keyword>
<evidence type="ECO:0000313" key="4">
    <source>
        <dbReference type="Proteomes" id="UP000053831"/>
    </source>
</evidence>
<protein>
    <submittedName>
        <fullName evidence="3">Beta-1</fullName>
    </submittedName>
</protein>
<dbReference type="PANTHER" id="PTHR12203">
    <property type="entry name" value="KDEL LYS-ASP-GLU-LEU CONTAINING - RELATED"/>
    <property type="match status" value="1"/>
</dbReference>
<evidence type="ECO:0000313" key="3">
    <source>
        <dbReference type="EMBL" id="KOS17994.1"/>
    </source>
</evidence>
<feature type="region of interest" description="Disordered" evidence="1">
    <location>
        <begin position="41"/>
        <end position="102"/>
    </location>
</feature>
<feature type="compositionally biased region" description="Pro residues" evidence="1">
    <location>
        <begin position="45"/>
        <end position="55"/>
    </location>
</feature>
<dbReference type="PANTHER" id="PTHR12203:SF22">
    <property type="entry name" value="CAPSULE ASSOCIATED PROTEIN"/>
    <property type="match status" value="1"/>
</dbReference>
<comment type="caution">
    <text evidence="3">The sequence shown here is derived from an EMBL/GenBank/DDBJ whole genome shotgun (WGS) entry which is preliminary data.</text>
</comment>
<feature type="domain" description="Glycosyl transferase CAP10" evidence="2">
    <location>
        <begin position="347"/>
        <end position="654"/>
    </location>
</feature>
<evidence type="ECO:0000259" key="2">
    <source>
        <dbReference type="SMART" id="SM00672"/>
    </source>
</evidence>
<organism evidence="3 4">
    <name type="scientific">Escovopsis weberi</name>
    <dbReference type="NCBI Taxonomy" id="150374"/>
    <lineage>
        <taxon>Eukaryota</taxon>
        <taxon>Fungi</taxon>
        <taxon>Dikarya</taxon>
        <taxon>Ascomycota</taxon>
        <taxon>Pezizomycotina</taxon>
        <taxon>Sordariomycetes</taxon>
        <taxon>Hypocreomycetidae</taxon>
        <taxon>Hypocreales</taxon>
        <taxon>Hypocreaceae</taxon>
        <taxon>Escovopsis</taxon>
    </lineage>
</organism>
<sequence>MRRMSSIARYGLLAVLLIALYAYTRSTIGLASPRLSYDDLGAPASPAPDARPSPVAPQGHERPGDFNSSSDEEVSKSPPSESQSQSQASHNGQEPPPSHVHPIDKLIYDAQLSFAQLVSRESKTIEQAARAYRKRRGRHPPPGFDKWFEFARKNKALIVEDFFDGIYGDLAPLWGVEPGVLRKESWDWEMTINVRDGNATAGSDFFWTRIWLDLIKTVEHLLPDMDLPLNAMDEPRVVVPWEDVAGYMAKASRTVQMPSPDRVIDKFQTLPAPGKGDLDVPTRARNFEDTKPYWKIARRGCAPDSLARQMNMQDWKDRRPQVKATYAQLHMHEGFVSNFTMSSDICHQPDLQNLQGIFIAPLSTSSTRVMTPMFGGSKLSVNNEILLPAPMYWAEEERFTGGDDHGVAWAEKKDQAVWRGVATGGKNDEHNWQGFQRHRFVAMNNGTTVARVELGGVAPENFALAEAAYRVRAQRAGRLASWIRGWSNVSFTDLNCSPPQDDNGCDYTGHYFEAGAGMRMGEQFASKYLPDIDGNSFSGRYLGFLRSTSLPIKATLWREWHDARLVAWKHFVPMDSRFVDYYGIMDYFLGFGEGEGEGEGGAGIGARSGSGHDHAAEKIAGDGKAWAERVLRKEDMSIYTLRLLLEYARLLDDERERLGWVDDLLGNPALKKIWKFWRP</sequence>
<feature type="compositionally biased region" description="Low complexity" evidence="1">
    <location>
        <begin position="76"/>
        <end position="89"/>
    </location>
</feature>
<dbReference type="EMBL" id="LGSR01000022">
    <property type="protein sequence ID" value="KOS17994.1"/>
    <property type="molecule type" value="Genomic_DNA"/>
</dbReference>
<evidence type="ECO:0000256" key="1">
    <source>
        <dbReference type="SAM" id="MobiDB-lite"/>
    </source>
</evidence>
<dbReference type="AlphaFoldDB" id="A0A0M8N0E5"/>
<gene>
    <name evidence="3" type="ORF">ESCO_002844</name>
</gene>
<dbReference type="OrthoDB" id="541052at2759"/>
<proteinExistence type="predicted"/>
<reference evidence="3 4" key="1">
    <citation type="submission" date="2015-07" db="EMBL/GenBank/DDBJ databases">
        <title>The genome of the fungus Escovopsis weberi, a specialized disease agent of ant agriculture.</title>
        <authorList>
            <person name="de Man T.J."/>
            <person name="Stajich J.E."/>
            <person name="Kubicek C.P."/>
            <person name="Chenthamara K."/>
            <person name="Atanasova L."/>
            <person name="Druzhinina I.S."/>
            <person name="Birnbaum S."/>
            <person name="Barribeau S.M."/>
            <person name="Teiling C."/>
            <person name="Suen G."/>
            <person name="Currie C."/>
            <person name="Gerardo N.M."/>
        </authorList>
    </citation>
    <scope>NUCLEOTIDE SEQUENCE [LARGE SCALE GENOMIC DNA]</scope>
</reference>
<name>A0A0M8N0E5_ESCWE</name>
<dbReference type="SMART" id="SM00672">
    <property type="entry name" value="CAP10"/>
    <property type="match status" value="1"/>
</dbReference>
<accession>A0A0M8N0E5</accession>
<dbReference type="Proteomes" id="UP000053831">
    <property type="component" value="Unassembled WGS sequence"/>
</dbReference>
<dbReference type="InterPro" id="IPR051091">
    <property type="entry name" value="O-Glucosyltr/Glycosyltrsf_90"/>
</dbReference>
<dbReference type="InterPro" id="IPR006598">
    <property type="entry name" value="CAP10"/>
</dbReference>